<dbReference type="Gene3D" id="3.40.50.11940">
    <property type="match status" value="2"/>
</dbReference>
<dbReference type="NCBIfam" id="TIGR01866">
    <property type="entry name" value="cas_Csn2"/>
    <property type="match status" value="1"/>
</dbReference>
<dbReference type="EMBL" id="JQBL01000001">
    <property type="protein sequence ID" value="KRN51506.1"/>
    <property type="molecule type" value="Genomic_DNA"/>
</dbReference>
<dbReference type="InterPro" id="IPR038600">
    <property type="entry name" value="Csn2_sf"/>
</dbReference>
<dbReference type="Proteomes" id="UP000051841">
    <property type="component" value="Unassembled WGS sequence"/>
</dbReference>
<name>A0A0R2HEP4_9FIRM</name>
<evidence type="ECO:0000313" key="1">
    <source>
        <dbReference type="EMBL" id="KRN51506.1"/>
    </source>
</evidence>
<comment type="caution">
    <text evidence="1">The sequence shown here is derived from an EMBL/GenBank/DDBJ whole genome shotgun (WGS) entry which is preliminary data.</text>
</comment>
<accession>A0A0R2HEP4</accession>
<dbReference type="InterPro" id="IPR010146">
    <property type="entry name" value="CRISPR-assoc_prot_Csn2-typ"/>
</dbReference>
<dbReference type="AlphaFoldDB" id="A0A0R2HEP4"/>
<evidence type="ECO:0000313" key="2">
    <source>
        <dbReference type="Proteomes" id="UP000051841"/>
    </source>
</evidence>
<dbReference type="PATRIC" id="fig|1410657.5.peg.126"/>
<protein>
    <recommendedName>
        <fullName evidence="3">CRISPR type II-a/nmemi-associated protein csn2</fullName>
    </recommendedName>
</protein>
<keyword evidence="2" id="KW-1185">Reference proteome</keyword>
<dbReference type="Pfam" id="PF09711">
    <property type="entry name" value="Cas_Csn2"/>
    <property type="match status" value="1"/>
</dbReference>
<evidence type="ECO:0008006" key="3">
    <source>
        <dbReference type="Google" id="ProtNLM"/>
    </source>
</evidence>
<dbReference type="RefSeq" id="WP_031589970.1">
    <property type="nucleotide sequence ID" value="NZ_JQBL01000001.1"/>
</dbReference>
<gene>
    <name evidence="1" type="ORF">IV49_GL000124</name>
</gene>
<sequence>MILRIAGFENDIIFDDCTNTRLIIEDHKLFSKILFLLNGIVNNKLKTNEILLLNDKEDYVLPSEMDVIINPTNINLNSKTMLTSLYKYIEKLILHDEDKDFSYKRYIEKINGLLVDELYNLNLDFEYNDDLLVNQYLKSINVKFTQESISSTFDLLMNYLELVSELNQGIIIVLCNCFNYFDDHQLEELCKYKNYKHINILFIENSYRNLVNTYFKTFIIDNDFNEDFVQDD</sequence>
<organism evidence="1 2">
    <name type="scientific">Kandleria vitulina DSM 20405</name>
    <dbReference type="NCBI Taxonomy" id="1410657"/>
    <lineage>
        <taxon>Bacteria</taxon>
        <taxon>Bacillati</taxon>
        <taxon>Bacillota</taxon>
        <taxon>Erysipelotrichia</taxon>
        <taxon>Erysipelotrichales</taxon>
        <taxon>Coprobacillaceae</taxon>
        <taxon>Kandleria</taxon>
    </lineage>
</organism>
<reference evidence="1 2" key="1">
    <citation type="journal article" date="2015" name="Genome Announc.">
        <title>Expanding the biotechnology potential of lactobacilli through comparative genomics of 213 strains and associated genera.</title>
        <authorList>
            <person name="Sun Z."/>
            <person name="Harris H.M."/>
            <person name="McCann A."/>
            <person name="Guo C."/>
            <person name="Argimon S."/>
            <person name="Zhang W."/>
            <person name="Yang X."/>
            <person name="Jeffery I.B."/>
            <person name="Cooney J.C."/>
            <person name="Kagawa T.F."/>
            <person name="Liu W."/>
            <person name="Song Y."/>
            <person name="Salvetti E."/>
            <person name="Wrobel A."/>
            <person name="Rasinkangas P."/>
            <person name="Parkhill J."/>
            <person name="Rea M.C."/>
            <person name="O'Sullivan O."/>
            <person name="Ritari J."/>
            <person name="Douillard F.P."/>
            <person name="Paul Ross R."/>
            <person name="Yang R."/>
            <person name="Briner A.E."/>
            <person name="Felis G.E."/>
            <person name="de Vos W.M."/>
            <person name="Barrangou R."/>
            <person name="Klaenhammer T.R."/>
            <person name="Caufield P.W."/>
            <person name="Cui Y."/>
            <person name="Zhang H."/>
            <person name="O'Toole P.W."/>
        </authorList>
    </citation>
    <scope>NUCLEOTIDE SEQUENCE [LARGE SCALE GENOMIC DNA]</scope>
    <source>
        <strain evidence="1 2">DSM 20405</strain>
    </source>
</reference>
<proteinExistence type="predicted"/>